<keyword evidence="9" id="KW-1185">Reference proteome</keyword>
<reference evidence="8" key="2">
    <citation type="submission" date="2023-01" db="EMBL/GenBank/DDBJ databases">
        <title>Gilvimarinus xylanilyticus HB14 isolated from Caulerpa lentillifera aquaculture base in Hainan, China.</title>
        <authorList>
            <person name="Zhang Y.-J."/>
        </authorList>
    </citation>
    <scope>NUCLEOTIDE SEQUENCE</scope>
    <source>
        <strain evidence="8">HB14</strain>
    </source>
</reference>
<evidence type="ECO:0000256" key="1">
    <source>
        <dbReference type="ARBA" id="ARBA00004651"/>
    </source>
</evidence>
<dbReference type="PANTHER" id="PTHR30294">
    <property type="entry name" value="MEMBRANE COMPONENT OF ABC TRANSPORTER YHHJ-RELATED"/>
    <property type="match status" value="1"/>
</dbReference>
<dbReference type="EMBL" id="JAMFTH010000004">
    <property type="protein sequence ID" value="MCP8900140.1"/>
    <property type="molecule type" value="Genomic_DNA"/>
</dbReference>
<reference evidence="8" key="1">
    <citation type="submission" date="2022-05" db="EMBL/GenBank/DDBJ databases">
        <authorList>
            <person name="Sun H.-N."/>
        </authorList>
    </citation>
    <scope>NUCLEOTIDE SEQUENCE</scope>
    <source>
        <strain evidence="8">HB14</strain>
    </source>
</reference>
<feature type="transmembrane region" description="Helical" evidence="6">
    <location>
        <begin position="272"/>
        <end position="297"/>
    </location>
</feature>
<proteinExistence type="predicted"/>
<evidence type="ECO:0000256" key="3">
    <source>
        <dbReference type="ARBA" id="ARBA00022692"/>
    </source>
</evidence>
<evidence type="ECO:0000256" key="2">
    <source>
        <dbReference type="ARBA" id="ARBA00022475"/>
    </source>
</evidence>
<dbReference type="Proteomes" id="UP001139319">
    <property type="component" value="Unassembled WGS sequence"/>
</dbReference>
<feature type="domain" description="ABC-2 type transporter transmembrane" evidence="7">
    <location>
        <begin position="22"/>
        <end position="379"/>
    </location>
</feature>
<dbReference type="InterPro" id="IPR013525">
    <property type="entry name" value="ABC2_TM"/>
</dbReference>
<evidence type="ECO:0000259" key="7">
    <source>
        <dbReference type="Pfam" id="PF12698"/>
    </source>
</evidence>
<dbReference type="GO" id="GO:0140359">
    <property type="term" value="F:ABC-type transporter activity"/>
    <property type="evidence" value="ECO:0007669"/>
    <property type="project" value="InterPro"/>
</dbReference>
<feature type="transmembrane region" description="Helical" evidence="6">
    <location>
        <begin position="189"/>
        <end position="209"/>
    </location>
</feature>
<dbReference type="InterPro" id="IPR051449">
    <property type="entry name" value="ABC-2_transporter_component"/>
</dbReference>
<gene>
    <name evidence="8" type="ORF">M6D89_12595</name>
</gene>
<sequence length="389" mass="42225">MIALLASLKKESLLLMRDWHALALLFLMPALFIIIMSLALQDRFGAEQGMELAGQFNDQASTRDARLFRQQLELSPYLSLQDSTRPLSTSGELYAITLTADFSQALEARTDKPGVMLRFAPELGGRERALIRAAVQETAGQLRATAIAEELGYDKQYAEQEFLLTHLIVDATDTHSDQPALPSAVQQNVPAWLIFAMFFIAIPLSTAIIDERQQRTFIRLRTLGTSVGLIYSAKILPYFVINLLQLVLMLMLGIFLMPLLGGEALHLPAPQIPALLIMAVCTSLTALAAASLIASAARTTEQAAIASAAGNLLLAALGGVMVPVFMMPASLQSVAELSPMHWALSGFIELLVRQGSWSDIAAPAFKLLGLAALLFTAAWALIQRSTRHA</sequence>
<evidence type="ECO:0000256" key="6">
    <source>
        <dbReference type="SAM" id="Phobius"/>
    </source>
</evidence>
<protein>
    <submittedName>
        <fullName evidence="8">ABC transporter permease</fullName>
    </submittedName>
</protein>
<keyword evidence="2" id="KW-1003">Cell membrane</keyword>
<dbReference type="AlphaFoldDB" id="A0A9X2I4D5"/>
<name>A0A9X2I4D5_9GAMM</name>
<keyword evidence="5 6" id="KW-0472">Membrane</keyword>
<dbReference type="Pfam" id="PF12698">
    <property type="entry name" value="ABC2_membrane_3"/>
    <property type="match status" value="1"/>
</dbReference>
<comment type="subcellular location">
    <subcellularLocation>
        <location evidence="1">Cell membrane</location>
        <topology evidence="1">Multi-pass membrane protein</topology>
    </subcellularLocation>
</comment>
<evidence type="ECO:0000313" key="9">
    <source>
        <dbReference type="Proteomes" id="UP001139319"/>
    </source>
</evidence>
<accession>A0A9X2I4D5</accession>
<evidence type="ECO:0000256" key="4">
    <source>
        <dbReference type="ARBA" id="ARBA00022989"/>
    </source>
</evidence>
<dbReference type="RefSeq" id="WP_253968436.1">
    <property type="nucleotide sequence ID" value="NZ_JAMFTH010000004.1"/>
</dbReference>
<feature type="transmembrane region" description="Helical" evidence="6">
    <location>
        <begin position="360"/>
        <end position="382"/>
    </location>
</feature>
<dbReference type="GO" id="GO:0005886">
    <property type="term" value="C:plasma membrane"/>
    <property type="evidence" value="ECO:0007669"/>
    <property type="project" value="UniProtKB-SubCell"/>
</dbReference>
<feature type="transmembrane region" description="Helical" evidence="6">
    <location>
        <begin position="309"/>
        <end position="331"/>
    </location>
</feature>
<keyword evidence="3 6" id="KW-0812">Transmembrane</keyword>
<organism evidence="8 9">
    <name type="scientific">Gilvimarinus xylanilyticus</name>
    <dbReference type="NCBI Taxonomy" id="2944139"/>
    <lineage>
        <taxon>Bacteria</taxon>
        <taxon>Pseudomonadati</taxon>
        <taxon>Pseudomonadota</taxon>
        <taxon>Gammaproteobacteria</taxon>
        <taxon>Cellvibrionales</taxon>
        <taxon>Cellvibrionaceae</taxon>
        <taxon>Gilvimarinus</taxon>
    </lineage>
</organism>
<evidence type="ECO:0000313" key="8">
    <source>
        <dbReference type="EMBL" id="MCP8900140.1"/>
    </source>
</evidence>
<feature type="transmembrane region" description="Helical" evidence="6">
    <location>
        <begin position="21"/>
        <end position="40"/>
    </location>
</feature>
<evidence type="ECO:0000256" key="5">
    <source>
        <dbReference type="ARBA" id="ARBA00023136"/>
    </source>
</evidence>
<keyword evidence="4 6" id="KW-1133">Transmembrane helix</keyword>
<comment type="caution">
    <text evidence="8">The sequence shown here is derived from an EMBL/GenBank/DDBJ whole genome shotgun (WGS) entry which is preliminary data.</text>
</comment>
<dbReference type="PANTHER" id="PTHR30294:SF38">
    <property type="entry name" value="TRANSPORT PERMEASE PROTEIN"/>
    <property type="match status" value="1"/>
</dbReference>
<feature type="transmembrane region" description="Helical" evidence="6">
    <location>
        <begin position="235"/>
        <end position="260"/>
    </location>
</feature>